<dbReference type="CDD" id="cd00082">
    <property type="entry name" value="HisKA"/>
    <property type="match status" value="1"/>
</dbReference>
<dbReference type="PANTHER" id="PTHR43711">
    <property type="entry name" value="TWO-COMPONENT HISTIDINE KINASE"/>
    <property type="match status" value="1"/>
</dbReference>
<dbReference type="InterPro" id="IPR036890">
    <property type="entry name" value="HATPase_C_sf"/>
</dbReference>
<evidence type="ECO:0000256" key="8">
    <source>
        <dbReference type="SAM" id="Coils"/>
    </source>
</evidence>
<dbReference type="AlphaFoldDB" id="A0A8F9TUT2"/>
<gene>
    <name evidence="11" type="ORF">K0B96_14600</name>
</gene>
<dbReference type="Pfam" id="PF02518">
    <property type="entry name" value="HATPase_c"/>
    <property type="match status" value="1"/>
</dbReference>
<dbReference type="SMART" id="SM00387">
    <property type="entry name" value="HATPase_c"/>
    <property type="match status" value="1"/>
</dbReference>
<dbReference type="InterPro" id="IPR004358">
    <property type="entry name" value="Sig_transdc_His_kin-like_C"/>
</dbReference>
<feature type="repeat" description="TPR" evidence="7">
    <location>
        <begin position="189"/>
        <end position="222"/>
    </location>
</feature>
<dbReference type="PANTHER" id="PTHR43711:SF31">
    <property type="entry name" value="HISTIDINE KINASE"/>
    <property type="match status" value="1"/>
</dbReference>
<dbReference type="SMART" id="SM00388">
    <property type="entry name" value="HisKA"/>
    <property type="match status" value="1"/>
</dbReference>
<dbReference type="Gene3D" id="1.25.40.10">
    <property type="entry name" value="Tetratricopeptide repeat domain"/>
    <property type="match status" value="1"/>
</dbReference>
<feature type="coiled-coil region" evidence="8">
    <location>
        <begin position="412"/>
        <end position="439"/>
    </location>
</feature>
<dbReference type="Gene3D" id="1.10.287.130">
    <property type="match status" value="1"/>
</dbReference>
<keyword evidence="5 11" id="KW-0418">Kinase</keyword>
<dbReference type="Proteomes" id="UP000825051">
    <property type="component" value="Chromosome"/>
</dbReference>
<feature type="repeat" description="TPR" evidence="7">
    <location>
        <begin position="229"/>
        <end position="262"/>
    </location>
</feature>
<feature type="domain" description="Histidine kinase" evidence="10">
    <location>
        <begin position="443"/>
        <end position="660"/>
    </location>
</feature>
<dbReference type="InterPro" id="IPR036097">
    <property type="entry name" value="HisK_dim/P_sf"/>
</dbReference>
<organism evidence="11 12">
    <name type="scientific">Horticoccus luteus</name>
    <dbReference type="NCBI Taxonomy" id="2862869"/>
    <lineage>
        <taxon>Bacteria</taxon>
        <taxon>Pseudomonadati</taxon>
        <taxon>Verrucomicrobiota</taxon>
        <taxon>Opitutia</taxon>
        <taxon>Opitutales</taxon>
        <taxon>Opitutaceae</taxon>
        <taxon>Horticoccus</taxon>
    </lineage>
</organism>
<dbReference type="InterPro" id="IPR011990">
    <property type="entry name" value="TPR-like_helical_dom_sf"/>
</dbReference>
<dbReference type="Pfam" id="PF00512">
    <property type="entry name" value="HisKA"/>
    <property type="match status" value="1"/>
</dbReference>
<dbReference type="KEGG" id="ole:K0B96_14600"/>
<keyword evidence="9" id="KW-1133">Transmembrane helix</keyword>
<dbReference type="RefSeq" id="WP_220161619.1">
    <property type="nucleotide sequence ID" value="NZ_CP080507.1"/>
</dbReference>
<keyword evidence="3" id="KW-0597">Phosphoprotein</keyword>
<keyword evidence="7" id="KW-0802">TPR repeat</keyword>
<dbReference type="InterPro" id="IPR003661">
    <property type="entry name" value="HisK_dim/P_dom"/>
</dbReference>
<dbReference type="Pfam" id="PF13374">
    <property type="entry name" value="TPR_10"/>
    <property type="match status" value="1"/>
</dbReference>
<keyword evidence="9" id="KW-0812">Transmembrane</keyword>
<evidence type="ECO:0000256" key="3">
    <source>
        <dbReference type="ARBA" id="ARBA00022553"/>
    </source>
</evidence>
<evidence type="ECO:0000313" key="11">
    <source>
        <dbReference type="EMBL" id="QYM78515.1"/>
    </source>
</evidence>
<evidence type="ECO:0000256" key="7">
    <source>
        <dbReference type="PROSITE-ProRule" id="PRU00339"/>
    </source>
</evidence>
<keyword evidence="9" id="KW-0472">Membrane</keyword>
<dbReference type="PRINTS" id="PR00344">
    <property type="entry name" value="BCTRLSENSOR"/>
</dbReference>
<sequence>MLPAVSRHVRAGRAINPIPGALRWLRRAVLVLGLLGAGAAVHAQPISDSGDAVADEALPEATSKAAESMRALVHTAALQRRRGDYVAALATAREGLARAQQLGDVRMQVEFLYLTGRIQWSLTDYPRAIESHLLELRLAKTLNDPKLLARTHAALGLTYHRFGQIAAGLEHFNEALKLAQEAGDQAQVAMVLNNLGNHYLEQKDYARAKELHTQALRIRESLGLTRAIADSYTNLGLVADATGDTAGALQQLDRALEVYQRFGMKRYIANTHRRLTAVLRRAGDLVGAQAHLEEALGLAASLGSAEVLANIYEEGALLDEAKGDFRGALGFQRKLAEATETMRGERDRQRIAELRAQFDADQRELEIRLLRRDQDVQTAELRRGRSQTLALGAGLILGVVIFGAVIVVQRVRLHAERRMRAATQQAREHAENAERLKTRFLQIASHDLKTPLNALTATAGLLGRAPANEETVRRLAQGIQADTARMATLVRDFLDAAAIEDGNLEMHLDELDLAALSREAVAGLQPIAALKRQTLTFAAPKGLPKVRADADRLRQVFDNLVGNALKFTPPEGAIDVVLGELDNYVFAEVRDTGPGLQPADFGRLFAPYSRLSARPTGKEASMGLGLFITHELLALQGGRLEVESQPGQGAVFRFLLPVQSAAPA</sequence>
<keyword evidence="12" id="KW-1185">Reference proteome</keyword>
<dbReference type="SMART" id="SM00028">
    <property type="entry name" value="TPR"/>
    <property type="match status" value="6"/>
</dbReference>
<evidence type="ECO:0000256" key="4">
    <source>
        <dbReference type="ARBA" id="ARBA00022679"/>
    </source>
</evidence>
<accession>A0A8F9TUT2</accession>
<dbReference type="SUPFAM" id="SSF48452">
    <property type="entry name" value="TPR-like"/>
    <property type="match status" value="2"/>
</dbReference>
<dbReference type="Pfam" id="PF13424">
    <property type="entry name" value="TPR_12"/>
    <property type="match status" value="1"/>
</dbReference>
<evidence type="ECO:0000256" key="1">
    <source>
        <dbReference type="ARBA" id="ARBA00000085"/>
    </source>
</evidence>
<dbReference type="InterPro" id="IPR005467">
    <property type="entry name" value="His_kinase_dom"/>
</dbReference>
<feature type="repeat" description="TPR" evidence="7">
    <location>
        <begin position="149"/>
        <end position="182"/>
    </location>
</feature>
<dbReference type="InterPro" id="IPR003594">
    <property type="entry name" value="HATPase_dom"/>
</dbReference>
<dbReference type="SUPFAM" id="SSF55874">
    <property type="entry name" value="ATPase domain of HSP90 chaperone/DNA topoisomerase II/histidine kinase"/>
    <property type="match status" value="1"/>
</dbReference>
<feature type="transmembrane region" description="Helical" evidence="9">
    <location>
        <begin position="389"/>
        <end position="408"/>
    </location>
</feature>
<evidence type="ECO:0000259" key="10">
    <source>
        <dbReference type="PROSITE" id="PS50109"/>
    </source>
</evidence>
<proteinExistence type="predicted"/>
<dbReference type="EC" id="2.7.13.3" evidence="2"/>
<evidence type="ECO:0000256" key="6">
    <source>
        <dbReference type="ARBA" id="ARBA00023012"/>
    </source>
</evidence>
<evidence type="ECO:0000313" key="12">
    <source>
        <dbReference type="Proteomes" id="UP000825051"/>
    </source>
</evidence>
<name>A0A8F9TUT2_9BACT</name>
<dbReference type="EMBL" id="CP080507">
    <property type="protein sequence ID" value="QYM78515.1"/>
    <property type="molecule type" value="Genomic_DNA"/>
</dbReference>
<keyword evidence="4" id="KW-0808">Transferase</keyword>
<dbReference type="GO" id="GO:0000155">
    <property type="term" value="F:phosphorelay sensor kinase activity"/>
    <property type="evidence" value="ECO:0007669"/>
    <property type="project" value="InterPro"/>
</dbReference>
<dbReference type="SUPFAM" id="SSF47384">
    <property type="entry name" value="Homodimeric domain of signal transducing histidine kinase"/>
    <property type="match status" value="1"/>
</dbReference>
<dbReference type="PROSITE" id="PS50109">
    <property type="entry name" value="HIS_KIN"/>
    <property type="match status" value="1"/>
</dbReference>
<dbReference type="PROSITE" id="PS50005">
    <property type="entry name" value="TPR"/>
    <property type="match status" value="3"/>
</dbReference>
<dbReference type="Gene3D" id="3.30.565.10">
    <property type="entry name" value="Histidine kinase-like ATPase, C-terminal domain"/>
    <property type="match status" value="1"/>
</dbReference>
<dbReference type="InterPro" id="IPR019734">
    <property type="entry name" value="TPR_rpt"/>
</dbReference>
<evidence type="ECO:0000256" key="5">
    <source>
        <dbReference type="ARBA" id="ARBA00022777"/>
    </source>
</evidence>
<evidence type="ECO:0000256" key="2">
    <source>
        <dbReference type="ARBA" id="ARBA00012438"/>
    </source>
</evidence>
<keyword evidence="6" id="KW-0902">Two-component regulatory system</keyword>
<comment type="catalytic activity">
    <reaction evidence="1">
        <text>ATP + protein L-histidine = ADP + protein N-phospho-L-histidine.</text>
        <dbReference type="EC" id="2.7.13.3"/>
    </reaction>
</comment>
<dbReference type="InterPro" id="IPR050736">
    <property type="entry name" value="Sensor_HK_Regulatory"/>
</dbReference>
<keyword evidence="8" id="KW-0175">Coiled coil</keyword>
<protein>
    <recommendedName>
        <fullName evidence="2">histidine kinase</fullName>
        <ecNumber evidence="2">2.7.13.3</ecNumber>
    </recommendedName>
</protein>
<evidence type="ECO:0000256" key="9">
    <source>
        <dbReference type="SAM" id="Phobius"/>
    </source>
</evidence>
<reference evidence="11" key="1">
    <citation type="submission" date="2021-08" db="EMBL/GenBank/DDBJ databases">
        <title>Genome of a novel bacterium of the phylum Verrucomicrobia, Oleiharenicola sp. KSB-15.</title>
        <authorList>
            <person name="Chung J.-H."/>
            <person name="Ahn J.-H."/>
            <person name="Yoon Y."/>
            <person name="Kim D.-Y."/>
            <person name="An S.-H."/>
            <person name="Park I."/>
            <person name="Yeon J."/>
        </authorList>
    </citation>
    <scope>NUCLEOTIDE SEQUENCE</scope>
    <source>
        <strain evidence="11">KSB-15</strain>
    </source>
</reference>